<feature type="domain" description="DNA/RNA-binding protein Alba-like" evidence="4">
    <location>
        <begin position="3"/>
        <end position="62"/>
    </location>
</feature>
<feature type="coiled-coil region" evidence="2">
    <location>
        <begin position="90"/>
        <end position="117"/>
    </location>
</feature>
<keyword evidence="6" id="KW-1185">Reference proteome</keyword>
<feature type="region of interest" description="Disordered" evidence="3">
    <location>
        <begin position="279"/>
        <end position="416"/>
    </location>
</feature>
<feature type="compositionally biased region" description="Basic and acidic residues" evidence="3">
    <location>
        <begin position="473"/>
        <end position="490"/>
    </location>
</feature>
<feature type="compositionally biased region" description="Polar residues" evidence="3">
    <location>
        <begin position="515"/>
        <end position="529"/>
    </location>
</feature>
<dbReference type="InterPro" id="IPR036882">
    <property type="entry name" value="Alba-like_dom_sf"/>
</dbReference>
<gene>
    <name evidence="5" type="ORF">PPERSA_01430</name>
</gene>
<dbReference type="AlphaFoldDB" id="A0A0V0QH45"/>
<feature type="compositionally biased region" description="Basic and acidic residues" evidence="3">
    <location>
        <begin position="381"/>
        <end position="390"/>
    </location>
</feature>
<feature type="compositionally biased region" description="Gly residues" evidence="3">
    <location>
        <begin position="318"/>
        <end position="328"/>
    </location>
</feature>
<reference evidence="5 6" key="1">
    <citation type="journal article" date="2015" name="Sci. Rep.">
        <title>Genome of the facultative scuticociliatosis pathogen Pseudocohnilembus persalinus provides insight into its virulence through horizontal gene transfer.</title>
        <authorList>
            <person name="Xiong J."/>
            <person name="Wang G."/>
            <person name="Cheng J."/>
            <person name="Tian M."/>
            <person name="Pan X."/>
            <person name="Warren A."/>
            <person name="Jiang C."/>
            <person name="Yuan D."/>
            <person name="Miao W."/>
        </authorList>
    </citation>
    <scope>NUCLEOTIDE SEQUENCE [LARGE SCALE GENOMIC DNA]</scope>
    <source>
        <strain evidence="5">36N120E</strain>
    </source>
</reference>
<evidence type="ECO:0000259" key="4">
    <source>
        <dbReference type="Pfam" id="PF01918"/>
    </source>
</evidence>
<evidence type="ECO:0000256" key="3">
    <source>
        <dbReference type="SAM" id="MobiDB-lite"/>
    </source>
</evidence>
<dbReference type="InParanoid" id="A0A0V0QH45"/>
<dbReference type="InterPro" id="IPR002775">
    <property type="entry name" value="DNA/RNA-bd_Alba-like"/>
</dbReference>
<sequence length="612" mass="73220">MTITINSKTVFKLCIQECKKQLEAQNVVNLQAFDDQVGRLCLVVEQIKAQIDGLHQVNEISSNEDQIQMKVYLTKATPNQNHYGYQVPKDQESEEIKEKLKNNLTQLNENLLKSRNLEQKQKERNQKLLERKNEKIFDNELDQESQRKEVEEFKVTMKQKYGEILAILYEKLLFQKNPLDTIKLVAAGKAIPKACFLTEIVKNNVKGLYQINTIGETENTKIKYMDGKTMIKDVIFPLAEIYLTKIKPNTQHFGYQEPIDPSKVKQITEDQFREKYRKEIEKNQQQQQQDQQQQSNNNNENNKNNSVRQQVQWKTRGGARGGRGGGNVGARSGRQVQQQQQQQDETNYKNTNNNNINTGKQKNLNNINNNQNENRNTRRYGNTDDNKQIDHYSTQNNLNNNNQRSQFSHHKQEQAVNGTDYYYQKYQRGRGYGNENNDKKSFKYGQNQYYSNYQRGQGNRPYHNNNSHYNDYYNERYRRVNRYRRDENRRNYPNSNVRETRNYNNLDYNRKYRYSNKNQDQYTQLSQDGKSFYRPKISHSQEYNKYRNYNDRNQTTNYRHNNQNEKGEYNPNTQKYVRNSRNENENNQRKYFNYHLNENRSHQQQERKYGNV</sequence>
<dbReference type="EMBL" id="LDAU01000170">
    <property type="protein sequence ID" value="KRX01527.1"/>
    <property type="molecule type" value="Genomic_DNA"/>
</dbReference>
<keyword evidence="2" id="KW-0175">Coiled coil</keyword>
<dbReference type="SUPFAM" id="SSF82704">
    <property type="entry name" value="AlbA-like"/>
    <property type="match status" value="1"/>
</dbReference>
<evidence type="ECO:0000313" key="5">
    <source>
        <dbReference type="EMBL" id="KRX01527.1"/>
    </source>
</evidence>
<feature type="compositionally biased region" description="Polar residues" evidence="3">
    <location>
        <begin position="551"/>
        <end position="561"/>
    </location>
</feature>
<accession>A0A0V0QH45</accession>
<feature type="region of interest" description="Disordered" evidence="3">
    <location>
        <begin position="451"/>
        <end position="585"/>
    </location>
</feature>
<feature type="compositionally biased region" description="Low complexity" evidence="3">
    <location>
        <begin position="462"/>
        <end position="472"/>
    </location>
</feature>
<proteinExistence type="predicted"/>
<protein>
    <recommendedName>
        <fullName evidence="4">DNA/RNA-binding protein Alba-like domain-containing protein</fullName>
    </recommendedName>
</protein>
<keyword evidence="1" id="KW-0694">RNA-binding</keyword>
<organism evidence="5 6">
    <name type="scientific">Pseudocohnilembus persalinus</name>
    <name type="common">Ciliate</name>
    <dbReference type="NCBI Taxonomy" id="266149"/>
    <lineage>
        <taxon>Eukaryota</taxon>
        <taxon>Sar</taxon>
        <taxon>Alveolata</taxon>
        <taxon>Ciliophora</taxon>
        <taxon>Intramacronucleata</taxon>
        <taxon>Oligohymenophorea</taxon>
        <taxon>Scuticociliatia</taxon>
        <taxon>Philasterida</taxon>
        <taxon>Pseudocohnilembidae</taxon>
        <taxon>Pseudocohnilembus</taxon>
    </lineage>
</organism>
<evidence type="ECO:0000256" key="2">
    <source>
        <dbReference type="SAM" id="Coils"/>
    </source>
</evidence>
<evidence type="ECO:0000256" key="1">
    <source>
        <dbReference type="ARBA" id="ARBA00022884"/>
    </source>
</evidence>
<dbReference type="Gene3D" id="3.30.110.20">
    <property type="entry name" value="Alba-like domain"/>
    <property type="match status" value="1"/>
</dbReference>
<feature type="domain" description="DNA/RNA-binding protein Alba-like" evidence="4">
    <location>
        <begin position="171"/>
        <end position="217"/>
    </location>
</feature>
<name>A0A0V0QH45_PSEPJ</name>
<dbReference type="Pfam" id="PF01918">
    <property type="entry name" value="Alba"/>
    <property type="match status" value="2"/>
</dbReference>
<comment type="caution">
    <text evidence="5">The sequence shown here is derived from an EMBL/GenBank/DDBJ whole genome shotgun (WGS) entry which is preliminary data.</text>
</comment>
<feature type="compositionally biased region" description="Low complexity" evidence="3">
    <location>
        <begin position="329"/>
        <end position="374"/>
    </location>
</feature>
<dbReference type="Proteomes" id="UP000054937">
    <property type="component" value="Unassembled WGS sequence"/>
</dbReference>
<dbReference type="GO" id="GO:0003723">
    <property type="term" value="F:RNA binding"/>
    <property type="evidence" value="ECO:0007669"/>
    <property type="project" value="UniProtKB-KW"/>
</dbReference>
<feature type="compositionally biased region" description="Low complexity" evidence="3">
    <location>
        <begin position="283"/>
        <end position="310"/>
    </location>
</feature>
<evidence type="ECO:0000313" key="6">
    <source>
        <dbReference type="Proteomes" id="UP000054937"/>
    </source>
</evidence>